<evidence type="ECO:0000259" key="2">
    <source>
        <dbReference type="Pfam" id="PF00108"/>
    </source>
</evidence>
<dbReference type="InterPro" id="IPR016039">
    <property type="entry name" value="Thiolase-like"/>
</dbReference>
<gene>
    <name evidence="4" type="ORF">EA462_13360</name>
</gene>
<comment type="caution">
    <text evidence="4">The sequence shown here is derived from an EMBL/GenBank/DDBJ whole genome shotgun (WGS) entry which is preliminary data.</text>
</comment>
<feature type="domain" description="Thiolase N-terminal" evidence="2">
    <location>
        <begin position="4"/>
        <end position="222"/>
    </location>
</feature>
<feature type="domain" description="Thiolase C-terminal" evidence="3">
    <location>
        <begin position="240"/>
        <end position="385"/>
    </location>
</feature>
<dbReference type="OrthoDB" id="167534at2157"/>
<dbReference type="InterPro" id="IPR002155">
    <property type="entry name" value="Thiolase"/>
</dbReference>
<keyword evidence="1" id="KW-0414">Isoprene biosynthesis</keyword>
<evidence type="ECO:0000259" key="3">
    <source>
        <dbReference type="Pfam" id="PF22691"/>
    </source>
</evidence>
<dbReference type="GO" id="GO:0008299">
    <property type="term" value="P:isoprenoid biosynthetic process"/>
    <property type="evidence" value="ECO:0007669"/>
    <property type="project" value="UniProtKB-KW"/>
</dbReference>
<dbReference type="GO" id="GO:0016747">
    <property type="term" value="F:acyltransferase activity, transferring groups other than amino-acyl groups"/>
    <property type="evidence" value="ECO:0007669"/>
    <property type="project" value="InterPro"/>
</dbReference>
<dbReference type="Pfam" id="PF22691">
    <property type="entry name" value="Thiolase_C_1"/>
    <property type="match status" value="1"/>
</dbReference>
<dbReference type="CDD" id="cd00829">
    <property type="entry name" value="SCP-x_thiolase"/>
    <property type="match status" value="1"/>
</dbReference>
<dbReference type="Proteomes" id="UP000273828">
    <property type="component" value="Unassembled WGS sequence"/>
</dbReference>
<dbReference type="PANTHER" id="PTHR42870">
    <property type="entry name" value="ACETYL-COA C-ACETYLTRANSFERASE"/>
    <property type="match status" value="1"/>
</dbReference>
<dbReference type="PIRSF" id="PIRSF000429">
    <property type="entry name" value="Ac-CoA_Ac_transf"/>
    <property type="match status" value="1"/>
</dbReference>
<sequence length="388" mass="39860">MTDVRIVGAGMTSFGDHADRTGRSLFSDVARRALEDASLSSDAVDELFFSSFAGELSESQSHQAPLMASAAGVSAPATRVEAACASGGAAVRQAVTSIRAGVADVVLVGGAEKLTHLSTPDATDALSLAADERWETRIGTTFPGAYALMARAYLERFDADREDLAHVAVKNHANAVDNELAQYRNEIDVEDVLEAPIVSEPLGLYDSCPLTDGAAALVLASDDVVRSRDLSAPVEIAGIGQASDRLSLQERESLCETPATETAARRAYAASGIEPTDVDLAEVHDCFTIAEILAIEGLGFAEIGEGGRAARDGTTTATGTIPVNLSGGLKAKGHPVGATGVAQVVELVKLLTGVHANADAVPDSSVGLAHNAGGTVASAVVSVLEVVE</sequence>
<reference evidence="4 5" key="1">
    <citation type="submission" date="2018-10" db="EMBL/GenBank/DDBJ databases">
        <title>Natrarchaeobius chitinivorans gen. nov., sp. nov., and Natrarchaeobius haloalkaliphilus sp. nov., alkaliphilic, chitin-utilizing haloarchaea from hypersaline alkaline lakes.</title>
        <authorList>
            <person name="Sorokin D.Y."/>
            <person name="Elcheninov A.G."/>
            <person name="Kostrikina N.A."/>
            <person name="Bale N.J."/>
            <person name="Sinninghe Damste J.S."/>
            <person name="Khijniak T.V."/>
            <person name="Kublanov I.V."/>
            <person name="Toshchakov S.V."/>
        </authorList>
    </citation>
    <scope>NUCLEOTIDE SEQUENCE [LARGE SCALE GENOMIC DNA]</scope>
    <source>
        <strain evidence="4 5">AArcht-Sl</strain>
    </source>
</reference>
<dbReference type="Pfam" id="PF00108">
    <property type="entry name" value="Thiolase_N"/>
    <property type="match status" value="1"/>
</dbReference>
<evidence type="ECO:0000313" key="5">
    <source>
        <dbReference type="Proteomes" id="UP000273828"/>
    </source>
</evidence>
<dbReference type="EMBL" id="REFY01000005">
    <property type="protein sequence ID" value="RQG88098.1"/>
    <property type="molecule type" value="Genomic_DNA"/>
</dbReference>
<dbReference type="InterPro" id="IPR055140">
    <property type="entry name" value="Thiolase_C_2"/>
</dbReference>
<dbReference type="PANTHER" id="PTHR42870:SF6">
    <property type="entry name" value="ACETYL-COA C-ACYLTRANSFERASE"/>
    <property type="match status" value="1"/>
</dbReference>
<name>A0A3N6P0P6_9EURY</name>
<dbReference type="RefSeq" id="WP_124179289.1">
    <property type="nucleotide sequence ID" value="NZ_REFY01000005.1"/>
</dbReference>
<dbReference type="InterPro" id="IPR020616">
    <property type="entry name" value="Thiolase_N"/>
</dbReference>
<protein>
    <submittedName>
        <fullName evidence="4">Thiolase domain-containing protein</fullName>
    </submittedName>
</protein>
<evidence type="ECO:0000313" key="4">
    <source>
        <dbReference type="EMBL" id="RQG88098.1"/>
    </source>
</evidence>
<dbReference type="Gene3D" id="3.40.47.10">
    <property type="match status" value="1"/>
</dbReference>
<evidence type="ECO:0000256" key="1">
    <source>
        <dbReference type="ARBA" id="ARBA00023229"/>
    </source>
</evidence>
<keyword evidence="5" id="KW-1185">Reference proteome</keyword>
<accession>A0A3N6P0P6</accession>
<dbReference type="NCBIfam" id="NF004720">
    <property type="entry name" value="PRK06064.1"/>
    <property type="match status" value="1"/>
</dbReference>
<organism evidence="4 5">
    <name type="scientific">Natrarchaeobius halalkaliphilus</name>
    <dbReference type="NCBI Taxonomy" id="1679091"/>
    <lineage>
        <taxon>Archaea</taxon>
        <taxon>Methanobacteriati</taxon>
        <taxon>Methanobacteriota</taxon>
        <taxon>Stenosarchaea group</taxon>
        <taxon>Halobacteria</taxon>
        <taxon>Halobacteriales</taxon>
        <taxon>Natrialbaceae</taxon>
        <taxon>Natrarchaeobius</taxon>
    </lineage>
</organism>
<dbReference type="SUPFAM" id="SSF53901">
    <property type="entry name" value="Thiolase-like"/>
    <property type="match status" value="2"/>
</dbReference>
<proteinExistence type="predicted"/>
<dbReference type="AlphaFoldDB" id="A0A3N6P0P6"/>